<feature type="compositionally biased region" description="Polar residues" evidence="1">
    <location>
        <begin position="445"/>
        <end position="457"/>
    </location>
</feature>
<feature type="region of interest" description="Disordered" evidence="1">
    <location>
        <begin position="507"/>
        <end position="552"/>
    </location>
</feature>
<organism evidence="2 3">
    <name type="scientific">Stylosanthes scabra</name>
    <dbReference type="NCBI Taxonomy" id="79078"/>
    <lineage>
        <taxon>Eukaryota</taxon>
        <taxon>Viridiplantae</taxon>
        <taxon>Streptophyta</taxon>
        <taxon>Embryophyta</taxon>
        <taxon>Tracheophyta</taxon>
        <taxon>Spermatophyta</taxon>
        <taxon>Magnoliopsida</taxon>
        <taxon>eudicotyledons</taxon>
        <taxon>Gunneridae</taxon>
        <taxon>Pentapetalae</taxon>
        <taxon>rosids</taxon>
        <taxon>fabids</taxon>
        <taxon>Fabales</taxon>
        <taxon>Fabaceae</taxon>
        <taxon>Papilionoideae</taxon>
        <taxon>50 kb inversion clade</taxon>
        <taxon>dalbergioids sensu lato</taxon>
        <taxon>Dalbergieae</taxon>
        <taxon>Pterocarpus clade</taxon>
        <taxon>Stylosanthes</taxon>
    </lineage>
</organism>
<protein>
    <submittedName>
        <fullName evidence="2">Uncharacterized protein</fullName>
    </submittedName>
</protein>
<keyword evidence="3" id="KW-1185">Reference proteome</keyword>
<sequence>MPTSNANEVTVERAILIHSIMEGLSIKAELLISKHISATAESKDPNKRLPFTGVIYRLLYANGFKKKVQGDELIPIKRPITAESIMKNSQQFPPQVHHQVHEERDQQEQHFQPPPQQYDFPQPPTQNFPQEYNWQELTQQFQGMRVEQNNQFKDFFDRHNSFFEEMRTQTKAYKQGFEDLRVQQHKYVDEIKASQEITHKAVLELRENQYKHDKELAAHRKEYKKDYKEMKAAMEKQKKQFETANQYWHQLNIKTEQKIDYLCWGNVQAGRGRFSDGMSHILRDCWPAATSRGAASASKNVEDKGKGSAEEGDNDERGKKKAWEARDKDLNIWALETPKWALEMPEWALGTPCVALETLVGIENASTTLEMPKSNLAPHFGALKMPHWALGRTRHRPRVTVPRPLRAPTRTSLALGRARSVAPRGCSQATRVAATRPILGRAPSLGQNTSRYCPTQGRTRHRPRETVPRPLCASTRTSLVEPLALGRERRVVAQRGGARGTVCVKPQPATPTTCPELGRAPSLGQSTSRCCPSRGARGTARVNRPSSTPHPC</sequence>
<accession>A0ABU6SVJ5</accession>
<name>A0ABU6SVJ5_9FABA</name>
<feature type="region of interest" description="Disordered" evidence="1">
    <location>
        <begin position="89"/>
        <end position="119"/>
    </location>
</feature>
<gene>
    <name evidence="2" type="ORF">PIB30_089389</name>
</gene>
<evidence type="ECO:0000256" key="1">
    <source>
        <dbReference type="SAM" id="MobiDB-lite"/>
    </source>
</evidence>
<evidence type="ECO:0000313" key="2">
    <source>
        <dbReference type="EMBL" id="MED6140036.1"/>
    </source>
</evidence>
<dbReference type="EMBL" id="JASCZI010062085">
    <property type="protein sequence ID" value="MED6140036.1"/>
    <property type="molecule type" value="Genomic_DNA"/>
</dbReference>
<feature type="region of interest" description="Disordered" evidence="1">
    <location>
        <begin position="293"/>
        <end position="322"/>
    </location>
</feature>
<evidence type="ECO:0000313" key="3">
    <source>
        <dbReference type="Proteomes" id="UP001341840"/>
    </source>
</evidence>
<feature type="region of interest" description="Disordered" evidence="1">
    <location>
        <begin position="441"/>
        <end position="465"/>
    </location>
</feature>
<feature type="compositionally biased region" description="Basic and acidic residues" evidence="1">
    <location>
        <begin position="300"/>
        <end position="322"/>
    </location>
</feature>
<comment type="caution">
    <text evidence="2">The sequence shown here is derived from an EMBL/GenBank/DDBJ whole genome shotgun (WGS) entry which is preliminary data.</text>
</comment>
<dbReference type="Proteomes" id="UP001341840">
    <property type="component" value="Unassembled WGS sequence"/>
</dbReference>
<reference evidence="2 3" key="1">
    <citation type="journal article" date="2023" name="Plants (Basel)">
        <title>Bridging the Gap: Combining Genomics and Transcriptomics Approaches to Understand Stylosanthes scabra, an Orphan Legume from the Brazilian Caatinga.</title>
        <authorList>
            <person name="Ferreira-Neto J.R.C."/>
            <person name="da Silva M.D."/>
            <person name="Binneck E."/>
            <person name="de Melo N.F."/>
            <person name="da Silva R.H."/>
            <person name="de Melo A.L.T.M."/>
            <person name="Pandolfi V."/>
            <person name="Bustamante F.O."/>
            <person name="Brasileiro-Vidal A.C."/>
            <person name="Benko-Iseppon A.M."/>
        </authorList>
    </citation>
    <scope>NUCLEOTIDE SEQUENCE [LARGE SCALE GENOMIC DNA]</scope>
    <source>
        <tissue evidence="2">Leaves</tissue>
    </source>
</reference>
<feature type="compositionally biased region" description="Basic and acidic residues" evidence="1">
    <location>
        <begin position="99"/>
        <end position="108"/>
    </location>
</feature>
<proteinExistence type="predicted"/>